<evidence type="ECO:0000313" key="2">
    <source>
        <dbReference type="EMBL" id="PAP74966.1"/>
    </source>
</evidence>
<gene>
    <name evidence="2" type="ORF">BSZ37_00130</name>
</gene>
<keyword evidence="1" id="KW-0732">Signal</keyword>
<dbReference type="OrthoDB" id="9869505at2"/>
<feature type="chain" id="PRO_5013397843" description="Lipoprotein" evidence="1">
    <location>
        <begin position="18"/>
        <end position="158"/>
    </location>
</feature>
<dbReference type="RefSeq" id="WP_095508591.1">
    <property type="nucleotide sequence ID" value="NZ_MQWD01000001.1"/>
</dbReference>
<organism evidence="2 3">
    <name type="scientific">Rubrivirga marina</name>
    <dbReference type="NCBI Taxonomy" id="1196024"/>
    <lineage>
        <taxon>Bacteria</taxon>
        <taxon>Pseudomonadati</taxon>
        <taxon>Rhodothermota</taxon>
        <taxon>Rhodothermia</taxon>
        <taxon>Rhodothermales</taxon>
        <taxon>Rubricoccaceae</taxon>
        <taxon>Rubrivirga</taxon>
    </lineage>
</organism>
<reference evidence="2 3" key="1">
    <citation type="submission" date="2016-11" db="EMBL/GenBank/DDBJ databases">
        <title>Study of marine rhodopsin-containing bacteria.</title>
        <authorList>
            <person name="Yoshizawa S."/>
            <person name="Kumagai Y."/>
            <person name="Kogure K."/>
        </authorList>
    </citation>
    <scope>NUCLEOTIDE SEQUENCE [LARGE SCALE GENOMIC DNA]</scope>
    <source>
        <strain evidence="2 3">SAORIC-28</strain>
    </source>
</reference>
<comment type="caution">
    <text evidence="2">The sequence shown here is derived from an EMBL/GenBank/DDBJ whole genome shotgun (WGS) entry which is preliminary data.</text>
</comment>
<accession>A0A271IUQ3</accession>
<dbReference type="Proteomes" id="UP000216339">
    <property type="component" value="Unassembled WGS sequence"/>
</dbReference>
<sequence length="158" mass="16681">MPLPLRLGLLVATLAVAGCDSVGDDALITRYSGPEITEADATVPNPPFGPAGWQASGATGTAPHVSLSRTTLCGDECSRTLTLRFAGSPRDELPSSVEGRVVVQQYNPEGRTETDLSVRRVEVQDWGPEVYSGVAVVDAGIGVDRVVFWVGEPFPVTE</sequence>
<evidence type="ECO:0000256" key="1">
    <source>
        <dbReference type="SAM" id="SignalP"/>
    </source>
</evidence>
<dbReference type="AlphaFoldDB" id="A0A271IUQ3"/>
<evidence type="ECO:0008006" key="4">
    <source>
        <dbReference type="Google" id="ProtNLM"/>
    </source>
</evidence>
<evidence type="ECO:0000313" key="3">
    <source>
        <dbReference type="Proteomes" id="UP000216339"/>
    </source>
</evidence>
<dbReference type="PROSITE" id="PS51257">
    <property type="entry name" value="PROKAR_LIPOPROTEIN"/>
    <property type="match status" value="1"/>
</dbReference>
<name>A0A271IUQ3_9BACT</name>
<keyword evidence="3" id="KW-1185">Reference proteome</keyword>
<protein>
    <recommendedName>
        <fullName evidence="4">Lipoprotein</fullName>
    </recommendedName>
</protein>
<dbReference type="EMBL" id="MQWD01000001">
    <property type="protein sequence ID" value="PAP74966.1"/>
    <property type="molecule type" value="Genomic_DNA"/>
</dbReference>
<feature type="signal peptide" evidence="1">
    <location>
        <begin position="1"/>
        <end position="17"/>
    </location>
</feature>
<proteinExistence type="predicted"/>